<gene>
    <name evidence="1" type="ORF">AVEN_73942_1</name>
</gene>
<accession>A0A4Y2JS90</accession>
<organism evidence="1 2">
    <name type="scientific">Araneus ventricosus</name>
    <name type="common">Orbweaver spider</name>
    <name type="synonym">Epeira ventricosa</name>
    <dbReference type="NCBI Taxonomy" id="182803"/>
    <lineage>
        <taxon>Eukaryota</taxon>
        <taxon>Metazoa</taxon>
        <taxon>Ecdysozoa</taxon>
        <taxon>Arthropoda</taxon>
        <taxon>Chelicerata</taxon>
        <taxon>Arachnida</taxon>
        <taxon>Araneae</taxon>
        <taxon>Araneomorphae</taxon>
        <taxon>Entelegynae</taxon>
        <taxon>Araneoidea</taxon>
        <taxon>Araneidae</taxon>
        <taxon>Araneus</taxon>
    </lineage>
</organism>
<keyword evidence="2" id="KW-1185">Reference proteome</keyword>
<reference evidence="1 2" key="1">
    <citation type="journal article" date="2019" name="Sci. Rep.">
        <title>Orb-weaving spider Araneus ventricosus genome elucidates the spidroin gene catalogue.</title>
        <authorList>
            <person name="Kono N."/>
            <person name="Nakamura H."/>
            <person name="Ohtoshi R."/>
            <person name="Moran D.A.P."/>
            <person name="Shinohara A."/>
            <person name="Yoshida Y."/>
            <person name="Fujiwara M."/>
            <person name="Mori M."/>
            <person name="Tomita M."/>
            <person name="Arakawa K."/>
        </authorList>
    </citation>
    <scope>NUCLEOTIDE SEQUENCE [LARGE SCALE GENOMIC DNA]</scope>
</reference>
<protein>
    <submittedName>
        <fullName evidence="1">Uncharacterized protein</fullName>
    </submittedName>
</protein>
<dbReference type="AlphaFoldDB" id="A0A4Y2JS90"/>
<evidence type="ECO:0000313" key="1">
    <source>
        <dbReference type="EMBL" id="GBM92757.1"/>
    </source>
</evidence>
<sequence>MLIYPQLLIREQNWRRKECVCFVGAFFSENHLSNRLVPELFRISRPIIKQHQIFWNAQDRSRSMKTDVLVEVELFEPG</sequence>
<proteinExistence type="predicted"/>
<evidence type="ECO:0000313" key="2">
    <source>
        <dbReference type="Proteomes" id="UP000499080"/>
    </source>
</evidence>
<comment type="caution">
    <text evidence="1">The sequence shown here is derived from an EMBL/GenBank/DDBJ whole genome shotgun (WGS) entry which is preliminary data.</text>
</comment>
<name>A0A4Y2JS90_ARAVE</name>
<dbReference type="EMBL" id="BGPR01003818">
    <property type="protein sequence ID" value="GBM92757.1"/>
    <property type="molecule type" value="Genomic_DNA"/>
</dbReference>
<dbReference type="Proteomes" id="UP000499080">
    <property type="component" value="Unassembled WGS sequence"/>
</dbReference>